<dbReference type="HAMAP" id="MF_00151">
    <property type="entry name" value="PPAT_bact"/>
    <property type="match status" value="1"/>
</dbReference>
<feature type="binding site" evidence="9">
    <location>
        <begin position="146"/>
        <end position="152"/>
    </location>
    <ligand>
        <name>ATP</name>
        <dbReference type="ChEBI" id="CHEBI:30616"/>
    </ligand>
</feature>
<evidence type="ECO:0000256" key="5">
    <source>
        <dbReference type="ARBA" id="ARBA00022840"/>
    </source>
</evidence>
<dbReference type="RefSeq" id="WP_245281778.1">
    <property type="nucleotide sequence ID" value="NZ_LMTR01000020.1"/>
</dbReference>
<keyword evidence="7 9" id="KW-0173">Coenzyme A biosynthesis</keyword>
<feature type="site" description="Transition state stabilizer" evidence="9">
    <location>
        <position position="35"/>
    </location>
</feature>
<dbReference type="InterPro" id="IPR014729">
    <property type="entry name" value="Rossmann-like_a/b/a_fold"/>
</dbReference>
<comment type="similarity">
    <text evidence="9">Belongs to the bacterial CoaD family.</text>
</comment>
<evidence type="ECO:0000313" key="11">
    <source>
        <dbReference type="EMBL" id="KWT71550.1"/>
    </source>
</evidence>
<dbReference type="SUPFAM" id="SSF52374">
    <property type="entry name" value="Nucleotidylyl transferase"/>
    <property type="match status" value="1"/>
</dbReference>
<dbReference type="PRINTS" id="PR01020">
    <property type="entry name" value="LPSBIOSNTHSS"/>
</dbReference>
<evidence type="ECO:0000256" key="9">
    <source>
        <dbReference type="HAMAP-Rule" id="MF_00151"/>
    </source>
</evidence>
<feature type="domain" description="Cytidyltransferase-like" evidence="10">
    <location>
        <begin position="23"/>
        <end position="156"/>
    </location>
</feature>
<feature type="binding site" evidence="9">
    <location>
        <position position="110"/>
    </location>
    <ligand>
        <name>substrate</name>
    </ligand>
</feature>
<comment type="caution">
    <text evidence="11">The sequence shown here is derived from an EMBL/GenBank/DDBJ whole genome shotgun (WGS) entry which is preliminary data.</text>
</comment>
<feature type="binding site" evidence="9">
    <location>
        <position position="121"/>
    </location>
    <ligand>
        <name>ATP</name>
        <dbReference type="ChEBI" id="CHEBI:30616"/>
    </ligand>
</feature>
<dbReference type="AlphaFoldDB" id="A0A125NW11"/>
<gene>
    <name evidence="9" type="primary">coaD</name>
    <name evidence="11" type="ORF">APY04_0403</name>
</gene>
<feature type="binding site" evidence="9">
    <location>
        <position position="59"/>
    </location>
    <ligand>
        <name>substrate</name>
    </ligand>
</feature>
<dbReference type="Pfam" id="PF01467">
    <property type="entry name" value="CTP_transf_like"/>
    <property type="match status" value="1"/>
</dbReference>
<evidence type="ECO:0000256" key="1">
    <source>
        <dbReference type="ARBA" id="ARBA00022490"/>
    </source>
</evidence>
<evidence type="ECO:0000256" key="8">
    <source>
        <dbReference type="ARBA" id="ARBA00029346"/>
    </source>
</evidence>
<dbReference type="Gene3D" id="3.40.50.620">
    <property type="entry name" value="HUPs"/>
    <property type="match status" value="1"/>
</dbReference>
<dbReference type="GO" id="GO:0015937">
    <property type="term" value="P:coenzyme A biosynthetic process"/>
    <property type="evidence" value="ECO:0007669"/>
    <property type="project" value="UniProtKB-UniRule"/>
</dbReference>
<dbReference type="GO" id="GO:0005524">
    <property type="term" value="F:ATP binding"/>
    <property type="evidence" value="ECO:0007669"/>
    <property type="project" value="UniProtKB-KW"/>
</dbReference>
<proteinExistence type="inferred from homology"/>
<keyword evidence="4 9" id="KW-0547">Nucleotide-binding</keyword>
<dbReference type="InterPro" id="IPR001980">
    <property type="entry name" value="PPAT"/>
</dbReference>
<comment type="cofactor">
    <cofactor evidence="9">
        <name>Mg(2+)</name>
        <dbReference type="ChEBI" id="CHEBI:18420"/>
    </cofactor>
</comment>
<evidence type="ECO:0000256" key="4">
    <source>
        <dbReference type="ARBA" id="ARBA00022741"/>
    </source>
</evidence>
<keyword evidence="3 9" id="KW-0548">Nucleotidyltransferase</keyword>
<evidence type="ECO:0000256" key="3">
    <source>
        <dbReference type="ARBA" id="ARBA00022695"/>
    </source>
</evidence>
<evidence type="ECO:0000256" key="6">
    <source>
        <dbReference type="ARBA" id="ARBA00022842"/>
    </source>
</evidence>
<feature type="binding site" evidence="9">
    <location>
        <position position="96"/>
    </location>
    <ligand>
        <name>substrate</name>
    </ligand>
</feature>
<accession>A0A125NW11</accession>
<feature type="binding site" evidence="9">
    <location>
        <begin position="27"/>
        <end position="28"/>
    </location>
    <ligand>
        <name>ATP</name>
        <dbReference type="ChEBI" id="CHEBI:30616"/>
    </ligand>
</feature>
<dbReference type="GO" id="GO:0005737">
    <property type="term" value="C:cytoplasm"/>
    <property type="evidence" value="ECO:0007669"/>
    <property type="project" value="UniProtKB-SubCell"/>
</dbReference>
<evidence type="ECO:0000256" key="2">
    <source>
        <dbReference type="ARBA" id="ARBA00022679"/>
    </source>
</evidence>
<feature type="binding site" evidence="9">
    <location>
        <begin position="111"/>
        <end position="113"/>
    </location>
    <ligand>
        <name>ATP</name>
        <dbReference type="ChEBI" id="CHEBI:30616"/>
    </ligand>
</feature>
<feature type="binding site" evidence="9">
    <location>
        <position position="35"/>
    </location>
    <ligand>
        <name>ATP</name>
        <dbReference type="ChEBI" id="CHEBI:30616"/>
    </ligand>
</feature>
<name>A0A125NW11_HYPSL</name>
<keyword evidence="12" id="KW-1185">Reference proteome</keyword>
<sequence>MTVVDVRAAANNGTQQAMERIGFYPGSFDPVTLGHTDIIARVCRLVDRLVLGVGTHDAKRPMFSPDERIGMLRGDVASIAARTGTTIDIVTFGGLAVDAAREAGAQVIVRGLRDATDFDYEMRMAGMNGEMAPDVETVFIAAGPGVRHVASSLVRQIALMGGNVAPFVSAAVAQKLAQRVGG</sequence>
<protein>
    <recommendedName>
        <fullName evidence="9">Phosphopantetheine adenylyltransferase</fullName>
        <ecNumber evidence="9">2.7.7.3</ecNumber>
    </recommendedName>
    <alternativeName>
        <fullName evidence="9">Dephospho-CoA pyrophosphorylase</fullName>
    </alternativeName>
    <alternativeName>
        <fullName evidence="9">Pantetheine-phosphate adenylyltransferase</fullName>
        <shortName evidence="9">PPAT</shortName>
    </alternativeName>
</protein>
<dbReference type="GO" id="GO:0004595">
    <property type="term" value="F:pantetheine-phosphate adenylyltransferase activity"/>
    <property type="evidence" value="ECO:0007669"/>
    <property type="project" value="UniProtKB-UniRule"/>
</dbReference>
<dbReference type="PANTHER" id="PTHR21342">
    <property type="entry name" value="PHOSPHOPANTETHEINE ADENYLYLTRANSFERASE"/>
    <property type="match status" value="1"/>
</dbReference>
<dbReference type="STRING" id="121290.APY04_0403"/>
<dbReference type="PATRIC" id="fig|121290.4.peg.2297"/>
<dbReference type="EC" id="2.7.7.3" evidence="9"/>
<comment type="pathway">
    <text evidence="9">Cofactor biosynthesis; coenzyme A biosynthesis; CoA from (R)-pantothenate: step 4/5.</text>
</comment>
<keyword evidence="5 9" id="KW-0067">ATP-binding</keyword>
<reference evidence="11 12" key="1">
    <citation type="submission" date="2015-10" db="EMBL/GenBank/DDBJ databases">
        <title>Transcriptomic analysis of a linuron degrading triple-species bacterial consortium.</title>
        <authorList>
            <person name="Albers P."/>
        </authorList>
    </citation>
    <scope>NUCLEOTIDE SEQUENCE [LARGE SCALE GENOMIC DNA]</scope>
    <source>
        <strain evidence="11 12">WDL6</strain>
    </source>
</reference>
<comment type="subcellular location">
    <subcellularLocation>
        <location evidence="9">Cytoplasm</location>
    </subcellularLocation>
</comment>
<dbReference type="NCBIfam" id="TIGR00125">
    <property type="entry name" value="cyt_tran_rel"/>
    <property type="match status" value="1"/>
</dbReference>
<dbReference type="PANTHER" id="PTHR21342:SF1">
    <property type="entry name" value="PHOSPHOPANTETHEINE ADENYLYLTRANSFERASE"/>
    <property type="match status" value="1"/>
</dbReference>
<feature type="binding site" evidence="9">
    <location>
        <position position="27"/>
    </location>
    <ligand>
        <name>substrate</name>
    </ligand>
</feature>
<dbReference type="NCBIfam" id="TIGR01510">
    <property type="entry name" value="coaD_prev_kdtB"/>
    <property type="match status" value="1"/>
</dbReference>
<keyword evidence="2 9" id="KW-0808">Transferase</keyword>
<dbReference type="Proteomes" id="UP000059074">
    <property type="component" value="Unassembled WGS sequence"/>
</dbReference>
<evidence type="ECO:0000259" key="10">
    <source>
        <dbReference type="Pfam" id="PF01467"/>
    </source>
</evidence>
<comment type="subunit">
    <text evidence="9">Homohexamer.</text>
</comment>
<comment type="function">
    <text evidence="9">Reversibly transfers an adenylyl group from ATP to 4'-phosphopantetheine, yielding dephospho-CoA (dPCoA) and pyrophosphate.</text>
</comment>
<keyword evidence="1 9" id="KW-0963">Cytoplasm</keyword>
<dbReference type="UniPathway" id="UPA00241">
    <property type="reaction ID" value="UER00355"/>
</dbReference>
<evidence type="ECO:0000313" key="12">
    <source>
        <dbReference type="Proteomes" id="UP000059074"/>
    </source>
</evidence>
<dbReference type="CDD" id="cd02163">
    <property type="entry name" value="PPAT"/>
    <property type="match status" value="1"/>
</dbReference>
<dbReference type="EMBL" id="LMTR01000020">
    <property type="protein sequence ID" value="KWT71550.1"/>
    <property type="molecule type" value="Genomic_DNA"/>
</dbReference>
<evidence type="ECO:0000256" key="7">
    <source>
        <dbReference type="ARBA" id="ARBA00022993"/>
    </source>
</evidence>
<organism evidence="11 12">
    <name type="scientific">Hyphomicrobium sulfonivorans</name>
    <dbReference type="NCBI Taxonomy" id="121290"/>
    <lineage>
        <taxon>Bacteria</taxon>
        <taxon>Pseudomonadati</taxon>
        <taxon>Pseudomonadota</taxon>
        <taxon>Alphaproteobacteria</taxon>
        <taxon>Hyphomicrobiales</taxon>
        <taxon>Hyphomicrobiaceae</taxon>
        <taxon>Hyphomicrobium</taxon>
    </lineage>
</organism>
<dbReference type="InterPro" id="IPR004821">
    <property type="entry name" value="Cyt_trans-like"/>
</dbReference>
<comment type="catalytic activity">
    <reaction evidence="8 9">
        <text>(R)-4'-phosphopantetheine + ATP + H(+) = 3'-dephospho-CoA + diphosphate</text>
        <dbReference type="Rhea" id="RHEA:19801"/>
        <dbReference type="ChEBI" id="CHEBI:15378"/>
        <dbReference type="ChEBI" id="CHEBI:30616"/>
        <dbReference type="ChEBI" id="CHEBI:33019"/>
        <dbReference type="ChEBI" id="CHEBI:57328"/>
        <dbReference type="ChEBI" id="CHEBI:61723"/>
        <dbReference type="EC" id="2.7.7.3"/>
    </reaction>
</comment>
<keyword evidence="6 9" id="KW-0460">Magnesium</keyword>